<feature type="transmembrane region" description="Helical" evidence="7">
    <location>
        <begin position="86"/>
        <end position="103"/>
    </location>
</feature>
<feature type="transmembrane region" description="Helical" evidence="7">
    <location>
        <begin position="591"/>
        <end position="624"/>
    </location>
</feature>
<feature type="transmembrane region" description="Helical" evidence="7">
    <location>
        <begin position="1217"/>
        <end position="1243"/>
    </location>
</feature>
<evidence type="ECO:0000256" key="4">
    <source>
        <dbReference type="ARBA" id="ARBA00022989"/>
    </source>
</evidence>
<feature type="domain" description="ABC3 transporter permease C-terminal" evidence="8">
    <location>
        <begin position="551"/>
        <end position="668"/>
    </location>
</feature>
<evidence type="ECO:0000256" key="3">
    <source>
        <dbReference type="ARBA" id="ARBA00022692"/>
    </source>
</evidence>
<sequence length="1260" mass="137441">MASSSRWSSGSWSPKTPPEPMAGISRVKMAERSSSASGPSSRSLPPAYTGHAVQEGWSEGNQTLVGDAATALKYLWAATRKEKRNWMVGVFTVALVVFFVTVLRNNVERSPLIFWRLAELSAGETDALLTPTSSARSARPGESPLLDPAMSDGVPLVNFTHIRQQWEEFRNLHGESALVSSIVPRWYLLGRVRNRDVPTRVSSAIFVVYDSHKELAAGIGRNFNHRALGEAETHVSSPLLRTLGLGANRGDRILLSLEADQLLPLLNVESVGFNLDLLAQLLNNPIGLLAGAPGVAVETGDVDVDVNTTVNTGDTVDFGQNTLLPFLSGLGLNTSVLTPQVLDGLLGPVANQSVPVAAQLAAAGLQLSLADLVPGLDVLSGLDTGATSPDGDNSTNIGLSWDYAVIDDIQSPGGKFPDALGNVVLIDSHQFEKVLLAQIRELIANPLVVLGLQALETQAGLTVPIVDTITDFLADFRMEDYALTVAANYRARETAYVKTTDEGLKTEMAYFANEIYGLVGYNSSVDIELPIYLALEGTEIIRLFLDQIFNSVVFVISLLSALLIYSLMLSNVEEKTFEYGMLRALGMRQHALIFLLVVQALSFAIPGIIIGWAVAFVVDLIPAWLIAEFSDTDARYGINPTPLYLSLAIGLIVPLLANWVPIRRALSSTLRNALDVYHQTNSETVVRVIKLESLGLSGWQTALAVTLVGVGFVTYYMIPYAFTYNDFGLLLTILNGILLGIVLGLAMVAQVLQPYTEWAFLWSMVWGTETRLAPLIRKNLGGHRSRNRKTALMFTTSLAFLIFAGSLFALQEALIKDLIAGFFGSDIAVLSFAWEHMLNEDALRDFLDDNLGTLVASFSFGTQSIDLSDLMSKSRMSSIVDFPRVSQPLHAIDANWLQTAYTKYYIPTEVAEGFDYAQTSNGKDDVAASLYTHAGTARLSIEPARISVPLPLGSGYDSNRGAVNRSAELELSYTQYFDTIVSESLRDRVSLDVDTPQALTLRYDVSESATVSYKRLGKARAMVRKFPGFFVSSYRQFAPFNPILIRFDQYAEALERAYNLTSLQSKLPQPERGVAPKGSLIVRMSTGASTEDRESIVNGMRNFIQNDLIQVIDVVELIKSTSIATEMLQLFFIIVSVITSLLCFFVLFLSFTANVNENSWEIGVLRALGLSSAQALRVYIYEALSLTLASMVMGTIIGLLTAVALTLQMGLFTESPFVFQFPTLLFCVVVVLSIGVTLIGSWLPARSIMGKEIAIVLKEA</sequence>
<feature type="transmembrane region" description="Helical" evidence="7">
    <location>
        <begin position="1128"/>
        <end position="1151"/>
    </location>
</feature>
<dbReference type="AlphaFoldDB" id="A0A0L0DFN1"/>
<dbReference type="EMBL" id="GL349464">
    <property type="protein sequence ID" value="KNC51045.1"/>
    <property type="molecule type" value="Genomic_DNA"/>
</dbReference>
<dbReference type="OrthoDB" id="312032at2759"/>
<organism evidence="9 10">
    <name type="scientific">Thecamonas trahens ATCC 50062</name>
    <dbReference type="NCBI Taxonomy" id="461836"/>
    <lineage>
        <taxon>Eukaryota</taxon>
        <taxon>Apusozoa</taxon>
        <taxon>Apusomonadida</taxon>
        <taxon>Apusomonadidae</taxon>
        <taxon>Thecamonas</taxon>
    </lineage>
</organism>
<protein>
    <recommendedName>
        <fullName evidence="8">ABC3 transporter permease C-terminal domain-containing protein</fullName>
    </recommendedName>
</protein>
<keyword evidence="2" id="KW-1003">Cell membrane</keyword>
<dbReference type="GeneID" id="25566060"/>
<feature type="transmembrane region" description="Helical" evidence="7">
    <location>
        <begin position="791"/>
        <end position="809"/>
    </location>
</feature>
<dbReference type="eggNOG" id="ENOG502QPZ9">
    <property type="taxonomic scope" value="Eukaryota"/>
</dbReference>
<evidence type="ECO:0000256" key="2">
    <source>
        <dbReference type="ARBA" id="ARBA00022475"/>
    </source>
</evidence>
<keyword evidence="5 7" id="KW-0472">Membrane</keyword>
<evidence type="ECO:0000256" key="5">
    <source>
        <dbReference type="ARBA" id="ARBA00023136"/>
    </source>
</evidence>
<feature type="compositionally biased region" description="Low complexity" evidence="6">
    <location>
        <begin position="32"/>
        <end position="47"/>
    </location>
</feature>
<evidence type="ECO:0000256" key="1">
    <source>
        <dbReference type="ARBA" id="ARBA00004651"/>
    </source>
</evidence>
<feature type="region of interest" description="Disordered" evidence="6">
    <location>
        <begin position="1"/>
        <end position="49"/>
    </location>
</feature>
<feature type="transmembrane region" description="Helical" evidence="7">
    <location>
        <begin position="548"/>
        <end position="570"/>
    </location>
</feature>
<evidence type="ECO:0000259" key="8">
    <source>
        <dbReference type="Pfam" id="PF02687"/>
    </source>
</evidence>
<feature type="domain" description="ABC3 transporter permease C-terminal" evidence="8">
    <location>
        <begin position="1133"/>
        <end position="1252"/>
    </location>
</feature>
<dbReference type="PANTHER" id="PTHR32522">
    <property type="match status" value="1"/>
</dbReference>
<gene>
    <name evidence="9" type="ORF">AMSG_07026</name>
</gene>
<feature type="transmembrane region" description="Helical" evidence="7">
    <location>
        <begin position="730"/>
        <end position="752"/>
    </location>
</feature>
<feature type="transmembrane region" description="Helical" evidence="7">
    <location>
        <begin position="644"/>
        <end position="662"/>
    </location>
</feature>
<evidence type="ECO:0000256" key="7">
    <source>
        <dbReference type="SAM" id="Phobius"/>
    </source>
</evidence>
<dbReference type="RefSeq" id="XP_013756510.1">
    <property type="nucleotide sequence ID" value="XM_013901056.1"/>
</dbReference>
<keyword evidence="4 7" id="KW-1133">Transmembrane helix</keyword>
<dbReference type="GO" id="GO:0005886">
    <property type="term" value="C:plasma membrane"/>
    <property type="evidence" value="ECO:0007669"/>
    <property type="project" value="UniProtKB-SubCell"/>
</dbReference>
<dbReference type="Pfam" id="PF02687">
    <property type="entry name" value="FtsX"/>
    <property type="match status" value="2"/>
</dbReference>
<feature type="transmembrane region" description="Helical" evidence="7">
    <location>
        <begin position="696"/>
        <end position="718"/>
    </location>
</feature>
<evidence type="ECO:0000313" key="10">
    <source>
        <dbReference type="Proteomes" id="UP000054408"/>
    </source>
</evidence>
<proteinExistence type="predicted"/>
<feature type="transmembrane region" description="Helical" evidence="7">
    <location>
        <begin position="1188"/>
        <end position="1211"/>
    </location>
</feature>
<dbReference type="InterPro" id="IPR003838">
    <property type="entry name" value="ABC3_permease_C"/>
</dbReference>
<dbReference type="OMA" id="VYYLMPL"/>
<dbReference type="Proteomes" id="UP000054408">
    <property type="component" value="Unassembled WGS sequence"/>
</dbReference>
<accession>A0A0L0DFN1</accession>
<comment type="subcellular location">
    <subcellularLocation>
        <location evidence="1">Cell membrane</location>
        <topology evidence="1">Multi-pass membrane protein</topology>
    </subcellularLocation>
</comment>
<dbReference type="PANTHER" id="PTHR32522:SF5">
    <property type="entry name" value="ABC3 TRANSPORTER PERMEASE PROTEIN DOMAIN-CONTAINING PROTEIN"/>
    <property type="match status" value="1"/>
</dbReference>
<evidence type="ECO:0000256" key="6">
    <source>
        <dbReference type="SAM" id="MobiDB-lite"/>
    </source>
</evidence>
<evidence type="ECO:0000313" key="9">
    <source>
        <dbReference type="EMBL" id="KNC51045.1"/>
    </source>
</evidence>
<keyword evidence="10" id="KW-1185">Reference proteome</keyword>
<feature type="compositionally biased region" description="Low complexity" evidence="6">
    <location>
        <begin position="1"/>
        <end position="13"/>
    </location>
</feature>
<reference evidence="9 10" key="1">
    <citation type="submission" date="2010-05" db="EMBL/GenBank/DDBJ databases">
        <title>The Genome Sequence of Thecamonas trahens ATCC 50062.</title>
        <authorList>
            <consortium name="The Broad Institute Genome Sequencing Platform"/>
            <person name="Russ C."/>
            <person name="Cuomo C."/>
            <person name="Shea T."/>
            <person name="Young S.K."/>
            <person name="Zeng Q."/>
            <person name="Koehrsen M."/>
            <person name="Haas B."/>
            <person name="Borodovsky M."/>
            <person name="Guigo R."/>
            <person name="Alvarado L."/>
            <person name="Berlin A."/>
            <person name="Bochicchio J."/>
            <person name="Borenstein D."/>
            <person name="Chapman S."/>
            <person name="Chen Z."/>
            <person name="Freedman E."/>
            <person name="Gellesch M."/>
            <person name="Goldberg J."/>
            <person name="Griggs A."/>
            <person name="Gujja S."/>
            <person name="Heilman E."/>
            <person name="Heiman D."/>
            <person name="Hepburn T."/>
            <person name="Howarth C."/>
            <person name="Jen D."/>
            <person name="Larson L."/>
            <person name="Mehta T."/>
            <person name="Park D."/>
            <person name="Pearson M."/>
            <person name="Roberts A."/>
            <person name="Saif S."/>
            <person name="Shenoy N."/>
            <person name="Sisk P."/>
            <person name="Stolte C."/>
            <person name="Sykes S."/>
            <person name="Thomson T."/>
            <person name="Walk T."/>
            <person name="White J."/>
            <person name="Yandava C."/>
            <person name="Burger G."/>
            <person name="Gray M.W."/>
            <person name="Holland P.W.H."/>
            <person name="King N."/>
            <person name="Lang F.B.F."/>
            <person name="Roger A.J."/>
            <person name="Ruiz-Trillo I."/>
            <person name="Lander E."/>
            <person name="Nusbaum C."/>
        </authorList>
    </citation>
    <scope>NUCLEOTIDE SEQUENCE [LARGE SCALE GENOMIC DNA]</scope>
    <source>
        <strain evidence="9 10">ATCC 50062</strain>
    </source>
</reference>
<keyword evidence="3 7" id="KW-0812">Transmembrane</keyword>
<name>A0A0L0DFN1_THETB</name>